<dbReference type="Pfam" id="PF14383">
    <property type="entry name" value="VARLMGL"/>
    <property type="match status" value="1"/>
</dbReference>
<dbReference type="PANTHER" id="PTHR35499:SF1">
    <property type="entry name" value="DUF3741 DOMAIN-CONTAINING PROTEIN"/>
    <property type="match status" value="1"/>
</dbReference>
<proteinExistence type="predicted"/>
<accession>A0ABD3SWQ9</accession>
<name>A0ABD3SWQ9_9LAMI</name>
<dbReference type="EMBL" id="JBJXBP010000005">
    <property type="protein sequence ID" value="KAL3829055.1"/>
    <property type="molecule type" value="Genomic_DNA"/>
</dbReference>
<protein>
    <recommendedName>
        <fullName evidence="2">DUF3741 domain-containing protein</fullName>
    </recommendedName>
</protein>
<feature type="region of interest" description="Disordered" evidence="1">
    <location>
        <begin position="148"/>
        <end position="170"/>
    </location>
</feature>
<evidence type="ECO:0000259" key="2">
    <source>
        <dbReference type="Pfam" id="PF14383"/>
    </source>
</evidence>
<evidence type="ECO:0000313" key="3">
    <source>
        <dbReference type="EMBL" id="KAL3829055.1"/>
    </source>
</evidence>
<reference evidence="3 4" key="1">
    <citation type="submission" date="2024-12" db="EMBL/GenBank/DDBJ databases">
        <title>The unique morphological basis and parallel evolutionary history of personate flowers in Penstemon.</title>
        <authorList>
            <person name="Depatie T.H."/>
            <person name="Wessinger C.A."/>
        </authorList>
    </citation>
    <scope>NUCLEOTIDE SEQUENCE [LARGE SCALE GENOMIC DNA]</scope>
    <source>
        <strain evidence="3">WTNN_2</strain>
        <tissue evidence="3">Leaf</tissue>
    </source>
</reference>
<dbReference type="Proteomes" id="UP001634393">
    <property type="component" value="Unassembled WGS sequence"/>
</dbReference>
<dbReference type="AlphaFoldDB" id="A0ABD3SWQ9"/>
<organism evidence="3 4">
    <name type="scientific">Penstemon smallii</name>
    <dbReference type="NCBI Taxonomy" id="265156"/>
    <lineage>
        <taxon>Eukaryota</taxon>
        <taxon>Viridiplantae</taxon>
        <taxon>Streptophyta</taxon>
        <taxon>Embryophyta</taxon>
        <taxon>Tracheophyta</taxon>
        <taxon>Spermatophyta</taxon>
        <taxon>Magnoliopsida</taxon>
        <taxon>eudicotyledons</taxon>
        <taxon>Gunneridae</taxon>
        <taxon>Pentapetalae</taxon>
        <taxon>asterids</taxon>
        <taxon>lamiids</taxon>
        <taxon>Lamiales</taxon>
        <taxon>Plantaginaceae</taxon>
        <taxon>Cheloneae</taxon>
        <taxon>Penstemon</taxon>
    </lineage>
</organism>
<dbReference type="InterPro" id="IPR032795">
    <property type="entry name" value="DUF3741-assoc"/>
</dbReference>
<evidence type="ECO:0000313" key="4">
    <source>
        <dbReference type="Proteomes" id="UP001634393"/>
    </source>
</evidence>
<sequence length="322" mass="36977">MKNLSSSNSKNGPSPGCCIARVIRRILCISNAPSSYPFDHFKEEENDPLVPGAPGIVARLMGLESSTTPITRNPSTDSLRKSSRKIIPTTYQEFEDENFFILSFDQEEENTEFIPSKCKKKKKKKSRRRRRRKSFHQEWDKENEGFKEGLEENLDPPNHNKKDSRSIVLGPLKNSCQKSERFMKMKAKQDKLGIVKIENECDSENSSPNSVLDFLGSETATSGNISRLANSKLRRTLSEELENFRKSIKDGEEKKHTRLMNRNQNYAEIWDKIGSLAAREMIKSSWLEAQISKNHIHFKEIGRDIASEILQQLLDELLINMI</sequence>
<comment type="caution">
    <text evidence="3">The sequence shown here is derived from an EMBL/GenBank/DDBJ whole genome shotgun (WGS) entry which is preliminary data.</text>
</comment>
<feature type="region of interest" description="Disordered" evidence="1">
    <location>
        <begin position="115"/>
        <end position="136"/>
    </location>
</feature>
<evidence type="ECO:0000256" key="1">
    <source>
        <dbReference type="SAM" id="MobiDB-lite"/>
    </source>
</evidence>
<feature type="domain" description="DUF3741" evidence="2">
    <location>
        <begin position="52"/>
        <end position="65"/>
    </location>
</feature>
<keyword evidence="4" id="KW-1185">Reference proteome</keyword>
<dbReference type="PANTHER" id="PTHR35499">
    <property type="entry name" value="OS05G0128300 PROTEIN"/>
    <property type="match status" value="1"/>
</dbReference>
<feature type="compositionally biased region" description="Basic residues" evidence="1">
    <location>
        <begin position="117"/>
        <end position="134"/>
    </location>
</feature>
<gene>
    <name evidence="3" type="ORF">ACJIZ3_017857</name>
</gene>